<accession>F8PRY3</accession>
<dbReference type="HOGENOM" id="CLU_3056247_0_0_1"/>
<organism evidence="2">
    <name type="scientific">Serpula lacrymans var. lacrymans (strain S7.3)</name>
    <name type="common">Dry rot fungus</name>
    <dbReference type="NCBI Taxonomy" id="936435"/>
    <lineage>
        <taxon>Eukaryota</taxon>
        <taxon>Fungi</taxon>
        <taxon>Dikarya</taxon>
        <taxon>Basidiomycota</taxon>
        <taxon>Agaricomycotina</taxon>
        <taxon>Agaricomycetes</taxon>
        <taxon>Agaricomycetidae</taxon>
        <taxon>Boletales</taxon>
        <taxon>Coniophorineae</taxon>
        <taxon>Serpulaceae</taxon>
        <taxon>Serpula</taxon>
    </lineage>
</organism>
<gene>
    <name evidence="1" type="ORF">SERLA73DRAFT_133617</name>
</gene>
<dbReference type="InParanoid" id="F8PRY3"/>
<keyword evidence="2" id="KW-1185">Reference proteome</keyword>
<protein>
    <submittedName>
        <fullName evidence="1">Uncharacterized protein</fullName>
    </submittedName>
</protein>
<dbReference type="EMBL" id="GL945478">
    <property type="protein sequence ID" value="EGO00649.1"/>
    <property type="molecule type" value="Genomic_DNA"/>
</dbReference>
<feature type="non-terminal residue" evidence="1">
    <location>
        <position position="54"/>
    </location>
</feature>
<name>F8PRY3_SERL3</name>
<dbReference type="Proteomes" id="UP000008063">
    <property type="component" value="Unassembled WGS sequence"/>
</dbReference>
<evidence type="ECO:0000313" key="2">
    <source>
        <dbReference type="Proteomes" id="UP000008063"/>
    </source>
</evidence>
<evidence type="ECO:0000313" key="1">
    <source>
        <dbReference type="EMBL" id="EGO00649.1"/>
    </source>
</evidence>
<reference evidence="2" key="1">
    <citation type="journal article" date="2011" name="Science">
        <title>The plant cell wall-decomposing machinery underlies the functional diversity of forest fungi.</title>
        <authorList>
            <person name="Eastwood D.C."/>
            <person name="Floudas D."/>
            <person name="Binder M."/>
            <person name="Majcherczyk A."/>
            <person name="Schneider P."/>
            <person name="Aerts A."/>
            <person name="Asiegbu F.O."/>
            <person name="Baker S.E."/>
            <person name="Barry K."/>
            <person name="Bendiksby M."/>
            <person name="Blumentritt M."/>
            <person name="Coutinho P.M."/>
            <person name="Cullen D."/>
            <person name="de Vries R.P."/>
            <person name="Gathman A."/>
            <person name="Goodell B."/>
            <person name="Henrissat B."/>
            <person name="Ihrmark K."/>
            <person name="Kauserud H."/>
            <person name="Kohler A."/>
            <person name="LaButti K."/>
            <person name="Lapidus A."/>
            <person name="Lavin J.L."/>
            <person name="Lee Y.-H."/>
            <person name="Lindquist E."/>
            <person name="Lilly W."/>
            <person name="Lucas S."/>
            <person name="Morin E."/>
            <person name="Murat C."/>
            <person name="Oguiza J.A."/>
            <person name="Park J."/>
            <person name="Pisabarro A.G."/>
            <person name="Riley R."/>
            <person name="Rosling A."/>
            <person name="Salamov A."/>
            <person name="Schmidt O."/>
            <person name="Schmutz J."/>
            <person name="Skrede I."/>
            <person name="Stenlid J."/>
            <person name="Wiebenga A."/>
            <person name="Xie X."/>
            <person name="Kuees U."/>
            <person name="Hibbett D.S."/>
            <person name="Hoffmeister D."/>
            <person name="Hoegberg N."/>
            <person name="Martin F."/>
            <person name="Grigoriev I.V."/>
            <person name="Watkinson S.C."/>
        </authorList>
    </citation>
    <scope>NUCLEOTIDE SEQUENCE [LARGE SCALE GENOMIC DNA]</scope>
    <source>
        <strain evidence="2">strain S7.3</strain>
    </source>
</reference>
<sequence>MPSRTVVHVGGMGARISTEHKVSVPYVTHYDTETPFRMHDAPISIREGMYRAYL</sequence>
<dbReference type="AlphaFoldDB" id="F8PRY3"/>
<proteinExistence type="predicted"/>